<feature type="domain" description="Flavodoxin-like" evidence="1">
    <location>
        <begin position="3"/>
        <end position="153"/>
    </location>
</feature>
<dbReference type="EMBL" id="BOMV01000013">
    <property type="protein sequence ID" value="GIE94430.1"/>
    <property type="molecule type" value="Genomic_DNA"/>
</dbReference>
<dbReference type="SUPFAM" id="SSF52218">
    <property type="entry name" value="Flavoproteins"/>
    <property type="match status" value="1"/>
</dbReference>
<gene>
    <name evidence="2" type="ORF">Ari01nite_18950</name>
</gene>
<proteinExistence type="predicted"/>
<evidence type="ECO:0000313" key="3">
    <source>
        <dbReference type="Proteomes" id="UP000636960"/>
    </source>
</evidence>
<accession>A0A919MW93</accession>
<dbReference type="PROSITE" id="PS50902">
    <property type="entry name" value="FLAVODOXIN_LIKE"/>
    <property type="match status" value="1"/>
</dbReference>
<dbReference type="RefSeq" id="WP_203780743.1">
    <property type="nucleotide sequence ID" value="NZ_BOMV01000013.1"/>
</dbReference>
<dbReference type="GO" id="GO:0009055">
    <property type="term" value="F:electron transfer activity"/>
    <property type="evidence" value="ECO:0007669"/>
    <property type="project" value="InterPro"/>
</dbReference>
<evidence type="ECO:0000313" key="2">
    <source>
        <dbReference type="EMBL" id="GIE94430.1"/>
    </source>
</evidence>
<name>A0A919MW93_9ACTN</name>
<evidence type="ECO:0000259" key="1">
    <source>
        <dbReference type="PROSITE" id="PS50902"/>
    </source>
</evidence>
<dbReference type="InterPro" id="IPR029039">
    <property type="entry name" value="Flavoprotein-like_sf"/>
</dbReference>
<reference evidence="2" key="1">
    <citation type="submission" date="2021-01" db="EMBL/GenBank/DDBJ databases">
        <title>Whole genome shotgun sequence of Actinoplanes rishiriensis NBRC 108556.</title>
        <authorList>
            <person name="Komaki H."/>
            <person name="Tamura T."/>
        </authorList>
    </citation>
    <scope>NUCLEOTIDE SEQUENCE</scope>
    <source>
        <strain evidence="2">NBRC 108556</strain>
    </source>
</reference>
<sequence length="165" mass="17651">MRALVVYESQFGNTATIARAIADALGATLADVTRMPPLDGVDLLVAGAPTHAFGLSRPTTRQDAVRQGGTRREIGLREFLDAAPLLPGLPAATFATRIDKPFTGSAAQRAHRRLRKLGCHLIAPPEAFRVTGVAGPLLPGETDRARAWALQLKRFVEHEKVARGG</sequence>
<organism evidence="2 3">
    <name type="scientific">Paractinoplanes rishiriensis</name>
    <dbReference type="NCBI Taxonomy" id="1050105"/>
    <lineage>
        <taxon>Bacteria</taxon>
        <taxon>Bacillati</taxon>
        <taxon>Actinomycetota</taxon>
        <taxon>Actinomycetes</taxon>
        <taxon>Micromonosporales</taxon>
        <taxon>Micromonosporaceae</taxon>
        <taxon>Paractinoplanes</taxon>
    </lineage>
</organism>
<dbReference type="InterPro" id="IPR001226">
    <property type="entry name" value="Flavodoxin_CS"/>
</dbReference>
<dbReference type="PROSITE" id="PS00201">
    <property type="entry name" value="FLAVODOXIN"/>
    <property type="match status" value="1"/>
</dbReference>
<dbReference type="AlphaFoldDB" id="A0A919MW93"/>
<keyword evidence="3" id="KW-1185">Reference proteome</keyword>
<dbReference type="InterPro" id="IPR008254">
    <property type="entry name" value="Flavodoxin/NO_synth"/>
</dbReference>
<dbReference type="Proteomes" id="UP000636960">
    <property type="component" value="Unassembled WGS sequence"/>
</dbReference>
<dbReference type="Gene3D" id="3.40.50.360">
    <property type="match status" value="1"/>
</dbReference>
<comment type="caution">
    <text evidence="2">The sequence shown here is derived from an EMBL/GenBank/DDBJ whole genome shotgun (WGS) entry which is preliminary data.</text>
</comment>
<protein>
    <recommendedName>
        <fullName evidence="1">Flavodoxin-like domain-containing protein</fullName>
    </recommendedName>
</protein>
<dbReference type="GO" id="GO:0010181">
    <property type="term" value="F:FMN binding"/>
    <property type="evidence" value="ECO:0007669"/>
    <property type="project" value="InterPro"/>
</dbReference>